<dbReference type="SUPFAM" id="SSF81383">
    <property type="entry name" value="F-box domain"/>
    <property type="match status" value="1"/>
</dbReference>
<protein>
    <recommendedName>
        <fullName evidence="1">F-box domain-containing protein</fullName>
    </recommendedName>
</protein>
<comment type="caution">
    <text evidence="2">The sequence shown here is derived from an EMBL/GenBank/DDBJ whole genome shotgun (WGS) entry which is preliminary data.</text>
</comment>
<accession>A0AAD5JNE3</accession>
<name>A0AAD5JNE3_9FUNG</name>
<dbReference type="InterPro" id="IPR036047">
    <property type="entry name" value="F-box-like_dom_sf"/>
</dbReference>
<dbReference type="Pfam" id="PF12937">
    <property type="entry name" value="F-box-like"/>
    <property type="match status" value="1"/>
</dbReference>
<evidence type="ECO:0000313" key="3">
    <source>
        <dbReference type="Proteomes" id="UP001209540"/>
    </source>
</evidence>
<evidence type="ECO:0000259" key="1">
    <source>
        <dbReference type="Pfam" id="PF12937"/>
    </source>
</evidence>
<dbReference type="AlphaFoldDB" id="A0AAD5JNE3"/>
<dbReference type="Gene3D" id="1.20.1280.50">
    <property type="match status" value="1"/>
</dbReference>
<dbReference type="Proteomes" id="UP001209540">
    <property type="component" value="Unassembled WGS sequence"/>
</dbReference>
<proteinExistence type="predicted"/>
<dbReference type="EMBL" id="JAIXMP010000048">
    <property type="protein sequence ID" value="KAI9246093.1"/>
    <property type="molecule type" value="Genomic_DNA"/>
</dbReference>
<keyword evidence="3" id="KW-1185">Reference proteome</keyword>
<gene>
    <name evidence="2" type="ORF">BDA99DRAFT_543437</name>
</gene>
<reference evidence="2" key="2">
    <citation type="submission" date="2023-02" db="EMBL/GenBank/DDBJ databases">
        <authorList>
            <consortium name="DOE Joint Genome Institute"/>
            <person name="Mondo S.J."/>
            <person name="Chang Y."/>
            <person name="Wang Y."/>
            <person name="Ahrendt S."/>
            <person name="Andreopoulos W."/>
            <person name="Barry K."/>
            <person name="Beard J."/>
            <person name="Benny G.L."/>
            <person name="Blankenship S."/>
            <person name="Bonito G."/>
            <person name="Cuomo C."/>
            <person name="Desiro A."/>
            <person name="Gervers K.A."/>
            <person name="Hundley H."/>
            <person name="Kuo A."/>
            <person name="LaButti K."/>
            <person name="Lang B.F."/>
            <person name="Lipzen A."/>
            <person name="O'Donnell K."/>
            <person name="Pangilinan J."/>
            <person name="Reynolds N."/>
            <person name="Sandor L."/>
            <person name="Smith M.W."/>
            <person name="Tsang A."/>
            <person name="Grigoriev I.V."/>
            <person name="Stajich J.E."/>
            <person name="Spatafora J.W."/>
        </authorList>
    </citation>
    <scope>NUCLEOTIDE SEQUENCE</scope>
    <source>
        <strain evidence="2">RSA 2281</strain>
    </source>
</reference>
<sequence length="544" mass="63392">MEYITDFSKTVQRVFEPLQEELDINTSQQGNVEHDEEQFNDEEQMQHDYMHRLPNEIMIIITKILSKRDYVQCTHVSKSWFALFFGSVYQKIHFKRPRHVSVFKSLLECAVTWFSEDVMYAMAVSVIDVTLDNEVDDYDALSYYNNETIDCQQEICQLFQYCRNIKTLRLSWKQFYTALNDDSGHAEESTNDNKNNDSPKLFLSQLHYLQVNKKTIYLQNGRDRKELLVSTYPKQDDGFSTEFMATTNNNNSSFEKPEYLLHFMEYTPMLENLSLGFTATKDRPWINEQHLEVIHHLCPYLQKFRLDNAALYISKSYCSFIEGGKSSATGYLKQYPIAEKMNDLVLKNPVFYTLNGWNLLQYYLKHKYNAISLYKSSNITVLIDITTNNISSAIRRSENQKSAIDPISTSWNNIKEISLHDISTVSAFAICRSIIHEAGCPTGRLTYIQITGKYIKKNRMIPIVIDLAWIQEACPTLKELGMKFFGLYCNGEQDTMPINYDSDQPFNQGTFFRYLRLERSSSTAPWEVQSYKLGFGGRITDVIY</sequence>
<evidence type="ECO:0000313" key="2">
    <source>
        <dbReference type="EMBL" id="KAI9246093.1"/>
    </source>
</evidence>
<dbReference type="InterPro" id="IPR001810">
    <property type="entry name" value="F-box_dom"/>
</dbReference>
<feature type="domain" description="F-box" evidence="1">
    <location>
        <begin position="51"/>
        <end position="94"/>
    </location>
</feature>
<reference evidence="2" key="1">
    <citation type="journal article" date="2022" name="IScience">
        <title>Evolution of zygomycete secretomes and the origins of terrestrial fungal ecologies.</title>
        <authorList>
            <person name="Chang Y."/>
            <person name="Wang Y."/>
            <person name="Mondo S."/>
            <person name="Ahrendt S."/>
            <person name="Andreopoulos W."/>
            <person name="Barry K."/>
            <person name="Beard J."/>
            <person name="Benny G.L."/>
            <person name="Blankenship S."/>
            <person name="Bonito G."/>
            <person name="Cuomo C."/>
            <person name="Desiro A."/>
            <person name="Gervers K.A."/>
            <person name="Hundley H."/>
            <person name="Kuo A."/>
            <person name="LaButti K."/>
            <person name="Lang B.F."/>
            <person name="Lipzen A."/>
            <person name="O'Donnell K."/>
            <person name="Pangilinan J."/>
            <person name="Reynolds N."/>
            <person name="Sandor L."/>
            <person name="Smith M.E."/>
            <person name="Tsang A."/>
            <person name="Grigoriev I.V."/>
            <person name="Stajich J.E."/>
            <person name="Spatafora J.W."/>
        </authorList>
    </citation>
    <scope>NUCLEOTIDE SEQUENCE</scope>
    <source>
        <strain evidence="2">RSA 2281</strain>
    </source>
</reference>
<organism evidence="2 3">
    <name type="scientific">Phascolomyces articulosus</name>
    <dbReference type="NCBI Taxonomy" id="60185"/>
    <lineage>
        <taxon>Eukaryota</taxon>
        <taxon>Fungi</taxon>
        <taxon>Fungi incertae sedis</taxon>
        <taxon>Mucoromycota</taxon>
        <taxon>Mucoromycotina</taxon>
        <taxon>Mucoromycetes</taxon>
        <taxon>Mucorales</taxon>
        <taxon>Lichtheimiaceae</taxon>
        <taxon>Phascolomyces</taxon>
    </lineage>
</organism>